<name>A0A158J1B8_9BURK</name>
<organism evidence="2 3">
    <name type="scientific">Caballeronia humi</name>
    <dbReference type="NCBI Taxonomy" id="326474"/>
    <lineage>
        <taxon>Bacteria</taxon>
        <taxon>Pseudomonadati</taxon>
        <taxon>Pseudomonadota</taxon>
        <taxon>Betaproteobacteria</taxon>
        <taxon>Burkholderiales</taxon>
        <taxon>Burkholderiaceae</taxon>
        <taxon>Caballeronia</taxon>
    </lineage>
</organism>
<dbReference type="SUPFAM" id="SSF53955">
    <property type="entry name" value="Lysozyme-like"/>
    <property type="match status" value="1"/>
</dbReference>
<comment type="caution">
    <text evidence="2">The sequence shown here is derived from an EMBL/GenBank/DDBJ whole genome shotgun (WGS) entry which is preliminary data.</text>
</comment>
<protein>
    <submittedName>
        <fullName evidence="2">Conjugal transfer protein TrbN</fullName>
    </submittedName>
</protein>
<dbReference type="OrthoDB" id="9808681at2"/>
<sequence length="226" mass="24442">MPFVDLPPQMQERVVCSITAAVKYEVPANIVLAVAEQEAGKPGQWVENTNGTRDVGPMQFNTVYLAQLRKYGITAQDVAQGGCYSYDLAAWRLRGHLRNDQGDIWTRAANYHSRTPQYNAVYRASLMKRAGKWEKWLVVRFPTFDATQPRKPVVAAVAAEDATPRTGQGATAKPAVAAPAQPVQVVKASMPVRHYNAAAAAALAAVFAPATHKQGGANGTTLAREP</sequence>
<evidence type="ECO:0000313" key="3">
    <source>
        <dbReference type="Proteomes" id="UP000054977"/>
    </source>
</evidence>
<dbReference type="Gene3D" id="1.10.530.10">
    <property type="match status" value="1"/>
</dbReference>
<dbReference type="STRING" id="326474.AWB65_05758"/>
<dbReference type="Proteomes" id="UP000054977">
    <property type="component" value="Unassembled WGS sequence"/>
</dbReference>
<proteinExistence type="predicted"/>
<evidence type="ECO:0000313" key="2">
    <source>
        <dbReference type="EMBL" id="SAL62535.1"/>
    </source>
</evidence>
<dbReference type="CDD" id="cd13400">
    <property type="entry name" value="LT_IagB-like"/>
    <property type="match status" value="1"/>
</dbReference>
<feature type="domain" description="Transglycosylase SLT" evidence="1">
    <location>
        <begin position="16"/>
        <end position="113"/>
    </location>
</feature>
<gene>
    <name evidence="2" type="ORF">AWB65_05758</name>
</gene>
<dbReference type="AlphaFoldDB" id="A0A158J1B8"/>
<dbReference type="InterPro" id="IPR008258">
    <property type="entry name" value="Transglycosylase_SLT_dom_1"/>
</dbReference>
<dbReference type="EMBL" id="FCNW02000052">
    <property type="protein sequence ID" value="SAL62535.1"/>
    <property type="molecule type" value="Genomic_DNA"/>
</dbReference>
<reference evidence="2" key="1">
    <citation type="submission" date="2016-01" db="EMBL/GenBank/DDBJ databases">
        <authorList>
            <person name="Peeters C."/>
        </authorList>
    </citation>
    <scope>NUCLEOTIDE SEQUENCE [LARGE SCALE GENOMIC DNA]</scope>
    <source>
        <strain evidence="2">LMG 22934</strain>
    </source>
</reference>
<accession>A0A158J1B8</accession>
<dbReference type="RefSeq" id="WP_087670374.1">
    <property type="nucleotide sequence ID" value="NZ_FCNW02000052.1"/>
</dbReference>
<dbReference type="InterPro" id="IPR023346">
    <property type="entry name" value="Lysozyme-like_dom_sf"/>
</dbReference>
<dbReference type="NCBIfam" id="NF010463">
    <property type="entry name" value="PRK13888.1"/>
    <property type="match status" value="1"/>
</dbReference>
<evidence type="ECO:0000259" key="1">
    <source>
        <dbReference type="Pfam" id="PF01464"/>
    </source>
</evidence>
<keyword evidence="3" id="KW-1185">Reference proteome</keyword>
<dbReference type="Pfam" id="PF01464">
    <property type="entry name" value="SLT"/>
    <property type="match status" value="1"/>
</dbReference>